<name>A0A181CE76_9PROT</name>
<dbReference type="GeneID" id="85023342"/>
<dbReference type="SUPFAM" id="SSF53167">
    <property type="entry name" value="Purine and uridine phosphorylases"/>
    <property type="match status" value="1"/>
</dbReference>
<dbReference type="Proteomes" id="UP000502533">
    <property type="component" value="Chromosome"/>
</dbReference>
<dbReference type="GO" id="GO:0009116">
    <property type="term" value="P:nucleoside metabolic process"/>
    <property type="evidence" value="ECO:0007669"/>
    <property type="project" value="InterPro"/>
</dbReference>
<sequence>MPDPVSVSPFSRLGIVVGMEAEAALIRPFLPQARFGLSGATLSGARQAVLDLLEGGVDALLSFGLAAGLDPALAPGAVVMPAHVVVNGERLATSPALLDWLGAGRADVLGGDLLHSDVIVTEATRKAELFRQTGCVALDMESGVVAEMAAARRVPFAVMRVVCDPADRTLPPAAVVALRPDGSLAVGALARSILCNPLQIPALIRVGRDAGEARGAARAVLARRFG</sequence>
<evidence type="ECO:0000259" key="1">
    <source>
        <dbReference type="Pfam" id="PF01048"/>
    </source>
</evidence>
<dbReference type="Gene3D" id="3.40.50.1580">
    <property type="entry name" value="Nucleoside phosphorylase domain"/>
    <property type="match status" value="1"/>
</dbReference>
<organism evidence="2 3">
    <name type="scientific">Komagataeibacter rhaeticus</name>
    <dbReference type="NCBI Taxonomy" id="215221"/>
    <lineage>
        <taxon>Bacteria</taxon>
        <taxon>Pseudomonadati</taxon>
        <taxon>Pseudomonadota</taxon>
        <taxon>Alphaproteobacteria</taxon>
        <taxon>Acetobacterales</taxon>
        <taxon>Acetobacteraceae</taxon>
        <taxon>Komagataeibacter</taxon>
    </lineage>
</organism>
<protein>
    <recommendedName>
        <fullName evidence="1">Nucleoside phosphorylase domain-containing protein</fullName>
    </recommendedName>
</protein>
<accession>A0A181CE76</accession>
<dbReference type="KEGG" id="kre:GWK63_14315"/>
<dbReference type="Pfam" id="PF01048">
    <property type="entry name" value="PNP_UDP_1"/>
    <property type="match status" value="1"/>
</dbReference>
<dbReference type="AlphaFoldDB" id="A0A181CE76"/>
<dbReference type="CDD" id="cd17768">
    <property type="entry name" value="adenosylhopane_nucleosidase_HpnG-like"/>
    <property type="match status" value="1"/>
</dbReference>
<dbReference type="GO" id="GO:0008782">
    <property type="term" value="F:adenosylhomocysteine nucleosidase activity"/>
    <property type="evidence" value="ECO:0007669"/>
    <property type="project" value="TreeGrafter"/>
</dbReference>
<dbReference type="RefSeq" id="WP_039998555.1">
    <property type="nucleotide sequence ID" value="NZ_CALMTF010000042.1"/>
</dbReference>
<dbReference type="InterPro" id="IPR000845">
    <property type="entry name" value="Nucleoside_phosphorylase_d"/>
</dbReference>
<dbReference type="GO" id="GO:0008930">
    <property type="term" value="F:methylthioadenosine nucleosidase activity"/>
    <property type="evidence" value="ECO:0007669"/>
    <property type="project" value="TreeGrafter"/>
</dbReference>
<evidence type="ECO:0000313" key="2">
    <source>
        <dbReference type="EMBL" id="QIP36487.1"/>
    </source>
</evidence>
<dbReference type="InterPro" id="IPR035994">
    <property type="entry name" value="Nucleoside_phosphorylase_sf"/>
</dbReference>
<proteinExistence type="predicted"/>
<dbReference type="EMBL" id="CP050139">
    <property type="protein sequence ID" value="QIP36487.1"/>
    <property type="molecule type" value="Genomic_DNA"/>
</dbReference>
<dbReference type="GO" id="GO:0005829">
    <property type="term" value="C:cytosol"/>
    <property type="evidence" value="ECO:0007669"/>
    <property type="project" value="TreeGrafter"/>
</dbReference>
<keyword evidence="3" id="KW-1185">Reference proteome</keyword>
<gene>
    <name evidence="2" type="ORF">GWK63_14315</name>
</gene>
<feature type="domain" description="Nucleoside phosphorylase" evidence="1">
    <location>
        <begin position="116"/>
        <end position="170"/>
    </location>
</feature>
<dbReference type="GO" id="GO:0019284">
    <property type="term" value="P:L-methionine salvage from S-adenosylmethionine"/>
    <property type="evidence" value="ECO:0007669"/>
    <property type="project" value="TreeGrafter"/>
</dbReference>
<dbReference type="PANTHER" id="PTHR46832:SF1">
    <property type="entry name" value="5'-METHYLTHIOADENOSINE_S-ADENOSYLHOMOCYSTEINE NUCLEOSIDASE"/>
    <property type="match status" value="1"/>
</dbReference>
<evidence type="ECO:0000313" key="3">
    <source>
        <dbReference type="Proteomes" id="UP000502533"/>
    </source>
</evidence>
<dbReference type="PANTHER" id="PTHR46832">
    <property type="entry name" value="5'-METHYLTHIOADENOSINE/S-ADENOSYLHOMOCYSTEINE NUCLEOSIDASE"/>
    <property type="match status" value="1"/>
</dbReference>
<reference evidence="2 3" key="1">
    <citation type="submission" date="2020-03" db="EMBL/GenBank/DDBJ databases">
        <title>Isolation of cellulose-producing strains, genome characterization and application of the synthesized cellulose films as an economical and sustainable material for piezoelectric sensor construction.</title>
        <authorList>
            <person name="Mangayil R.K."/>
        </authorList>
    </citation>
    <scope>NUCLEOTIDE SEQUENCE [LARGE SCALE GENOMIC DNA]</scope>
    <source>
        <strain evidence="2 3">ENS 9a1a</strain>
    </source>
</reference>